<dbReference type="EMBL" id="MVIL01000033">
    <property type="protein sequence ID" value="ORB79790.1"/>
    <property type="molecule type" value="Genomic_DNA"/>
</dbReference>
<dbReference type="Proteomes" id="UP000192847">
    <property type="component" value="Unassembled WGS sequence"/>
</dbReference>
<evidence type="ECO:0000313" key="3">
    <source>
        <dbReference type="Proteomes" id="UP000192847"/>
    </source>
</evidence>
<evidence type="ECO:0000313" key="2">
    <source>
        <dbReference type="EMBL" id="ORB79790.1"/>
    </source>
</evidence>
<comment type="caution">
    <text evidence="2">The sequence shown here is derived from an EMBL/GenBank/DDBJ whole genome shotgun (WGS) entry which is preliminary data.</text>
</comment>
<name>A0ABX3TM28_9MYCO</name>
<organism evidence="2 3">
    <name type="scientific">Mycobacterium timonense</name>
    <dbReference type="NCBI Taxonomy" id="701043"/>
    <lineage>
        <taxon>Bacteria</taxon>
        <taxon>Bacillati</taxon>
        <taxon>Actinomycetota</taxon>
        <taxon>Actinomycetes</taxon>
        <taxon>Mycobacteriales</taxon>
        <taxon>Mycobacteriaceae</taxon>
        <taxon>Mycobacterium</taxon>
        <taxon>Mycobacterium avium complex (MAC)</taxon>
    </lineage>
</organism>
<keyword evidence="3" id="KW-1185">Reference proteome</keyword>
<feature type="compositionally biased region" description="Basic residues" evidence="1">
    <location>
        <begin position="279"/>
        <end position="293"/>
    </location>
</feature>
<gene>
    <name evidence="2" type="ORF">BST46_12245</name>
</gene>
<feature type="region of interest" description="Disordered" evidence="1">
    <location>
        <begin position="253"/>
        <end position="305"/>
    </location>
</feature>
<reference evidence="2 3" key="1">
    <citation type="submission" date="2017-02" db="EMBL/GenBank/DDBJ databases">
        <title>The new phylogeny of genus Mycobacterium.</title>
        <authorList>
            <person name="Tortoli E."/>
            <person name="Trovato A."/>
            <person name="Cirillo D.M."/>
        </authorList>
    </citation>
    <scope>NUCLEOTIDE SEQUENCE [LARGE SCALE GENOMIC DNA]</scope>
    <source>
        <strain evidence="2 3">CCUG 56329</strain>
    </source>
</reference>
<evidence type="ECO:0000256" key="1">
    <source>
        <dbReference type="SAM" id="MobiDB-lite"/>
    </source>
</evidence>
<proteinExistence type="predicted"/>
<protein>
    <submittedName>
        <fullName evidence="2">Uncharacterized protein</fullName>
    </submittedName>
</protein>
<accession>A0ABX3TM28</accession>
<feature type="compositionally biased region" description="Basic and acidic residues" evidence="1">
    <location>
        <begin position="257"/>
        <end position="266"/>
    </location>
</feature>
<sequence length="333" mass="36952">MHKAFQLLQPCLREFLGIDGGVDKAFLPRVLDQTTPGRARTLGIEGDPMRAQIHKAQPHADRTLDNALLDVDPEVERGRHRITDVFSQKRDQSATRILLAGDDLAIGRLHEQPDLLLEGPGFPPEMLQHGVDVPGDLFDLVPRVAVDDEHDVVTDVAERFDPMQQIPDRLLRVADPVREFVDGAAQGVTLLTDSRCGSAYFGQSVINSLAFGNLLAVEQRLGRVESSLHPVHRRGETVPTGCGRMQARHVAVGPHLGNERLYDRPQQRRRLSLTPGPRRPGRGKVSGRGRRRQNAASPAERRGRFGRRIIRRALLDQGPALPARVNDGGRRLQ</sequence>